<reference evidence="1" key="1">
    <citation type="journal article" date="2014" name="Nat. Genet.">
        <title>Genome and transcriptome of the porcine whipworm Trichuris suis.</title>
        <authorList>
            <person name="Jex A.R."/>
            <person name="Nejsum P."/>
            <person name="Schwarz E.M."/>
            <person name="Hu L."/>
            <person name="Young N.D."/>
            <person name="Hall R.S."/>
            <person name="Korhonen P.K."/>
            <person name="Liao S."/>
            <person name="Thamsborg S."/>
            <person name="Xia J."/>
            <person name="Xu P."/>
            <person name="Wang S."/>
            <person name="Scheerlinck J.P."/>
            <person name="Hofmann A."/>
            <person name="Sternberg P.W."/>
            <person name="Wang J."/>
            <person name="Gasser R.B."/>
        </authorList>
    </citation>
    <scope>NUCLEOTIDE SEQUENCE [LARGE SCALE GENOMIC DNA]</scope>
    <source>
        <strain evidence="1">DCEP-RM93F</strain>
    </source>
</reference>
<evidence type="ECO:0000313" key="1">
    <source>
        <dbReference type="EMBL" id="KFD71297.1"/>
    </source>
</evidence>
<sequence>MLLPCDQMFFLMKLGAHMVLHDHPRVGLRGIYEPQKAEKVIREQFIVPNKCSIVVIAIIIV</sequence>
<organism evidence="1">
    <name type="scientific">Trichuris suis</name>
    <name type="common">pig whipworm</name>
    <dbReference type="NCBI Taxonomy" id="68888"/>
    <lineage>
        <taxon>Eukaryota</taxon>
        <taxon>Metazoa</taxon>
        <taxon>Ecdysozoa</taxon>
        <taxon>Nematoda</taxon>
        <taxon>Enoplea</taxon>
        <taxon>Dorylaimia</taxon>
        <taxon>Trichinellida</taxon>
        <taxon>Trichuridae</taxon>
        <taxon>Trichuris</taxon>
    </lineage>
</organism>
<dbReference type="EMBL" id="KL367483">
    <property type="protein sequence ID" value="KFD71297.1"/>
    <property type="molecule type" value="Genomic_DNA"/>
</dbReference>
<name>A0A085NPA1_9BILA</name>
<accession>A0A085NPA1</accession>
<proteinExistence type="predicted"/>
<gene>
    <name evidence="1" type="ORF">M514_16644</name>
</gene>
<dbReference type="Proteomes" id="UP000030758">
    <property type="component" value="Unassembled WGS sequence"/>
</dbReference>
<dbReference type="AlphaFoldDB" id="A0A085NPA1"/>
<protein>
    <submittedName>
        <fullName evidence="1">Uncharacterized protein</fullName>
    </submittedName>
</protein>